<evidence type="ECO:0000256" key="2">
    <source>
        <dbReference type="SAM" id="SignalP"/>
    </source>
</evidence>
<accession>A0A4U1CJ65</accession>
<gene>
    <name evidence="4" type="ORF">FA047_07120</name>
</gene>
<comment type="subcellular location">
    <subcellularLocation>
        <location evidence="1">Cell envelope</location>
    </subcellularLocation>
</comment>
<dbReference type="InterPro" id="IPR012480">
    <property type="entry name" value="Hepar_II_III_C"/>
</dbReference>
<name>A0A4U1CJ65_9SPHI</name>
<dbReference type="EMBL" id="SWBQ01000002">
    <property type="protein sequence ID" value="TKC07030.1"/>
    <property type="molecule type" value="Genomic_DNA"/>
</dbReference>
<evidence type="ECO:0000313" key="5">
    <source>
        <dbReference type="Proteomes" id="UP000307244"/>
    </source>
</evidence>
<dbReference type="AlphaFoldDB" id="A0A4U1CJ65"/>
<reference evidence="4 5" key="1">
    <citation type="submission" date="2019-04" db="EMBL/GenBank/DDBJ databases">
        <title>Pedobacter sp. RP-3-15 sp. nov., isolated from Arctic soil.</title>
        <authorList>
            <person name="Dahal R.H."/>
            <person name="Kim D.-U."/>
        </authorList>
    </citation>
    <scope>NUCLEOTIDE SEQUENCE [LARGE SCALE GENOMIC DNA]</scope>
    <source>
        <strain evidence="4 5">RP-3-15</strain>
    </source>
</reference>
<dbReference type="GO" id="GO:0030313">
    <property type="term" value="C:cell envelope"/>
    <property type="evidence" value="ECO:0007669"/>
    <property type="project" value="UniProtKB-SubCell"/>
</dbReference>
<sequence>MKLIKSSIVLFTVILITAVTPALAFQNQSASLADTVVTAAWIKANLRKKGPHLILTNEALNEIKSTVVKDDALKAYYQFLYKNAEALLTTPVLERKLEGRRLLGVSREAVKRIGTLSSVYAISKEPRFLKRVEAELLNVCDYSDWNPNHFLDVGEMAYAVSIGLDWTIGDLPQSTREIVRAALIDKALKPSLKENPKGWISGTNNWNQVCHGGMVAAAVAVADQEPELSAQIISRALKNIPRALKAYAPDGAYPEGASYWAYGTTYTLITISALESAFGIDFGISQSPGFIQSALFVKKLAGPSGLYYNYFDSGSGGDNNLENQELLSWFAHKSGNAVYFDKNQLKDLVGKSVADGKNTSKLNGMALVWMVKAKETNRKELPINYKGDGVNPVVIFGAGSNDKSGFYLGAKGGAANLSHGNMDAGSFVFELNGVRWSVDLGMQNYLQLESVIGVNGLWNSAQNSPRWTLLSKNNFGHSTLTINEQLHNPSGFAPLVHFKDSKTNPEASFDLTAIYKGQLGSAKRNFKRKDAKTLIVEDLLKLSDQTQSITWAMMTQADAEVIEGGVLLRQNGKSLKVMIKDLKNVEPKIVSKDPPPLQYDMKVEGLKRLEFRIPAKAFKNSEARIIVELSGV</sequence>
<dbReference type="InterPro" id="IPR008929">
    <property type="entry name" value="Chondroitin_lyas"/>
</dbReference>
<organism evidence="4 5">
    <name type="scientific">Pedobacter frigoris</name>
    <dbReference type="NCBI Taxonomy" id="2571272"/>
    <lineage>
        <taxon>Bacteria</taxon>
        <taxon>Pseudomonadati</taxon>
        <taxon>Bacteroidota</taxon>
        <taxon>Sphingobacteriia</taxon>
        <taxon>Sphingobacteriales</taxon>
        <taxon>Sphingobacteriaceae</taxon>
        <taxon>Pedobacter</taxon>
    </lineage>
</organism>
<dbReference type="OrthoDB" id="175534at2"/>
<dbReference type="RefSeq" id="WP_136835303.1">
    <property type="nucleotide sequence ID" value="NZ_SWBQ01000002.1"/>
</dbReference>
<keyword evidence="5" id="KW-1185">Reference proteome</keyword>
<dbReference type="Pfam" id="PF07940">
    <property type="entry name" value="Hepar_II_III_C"/>
    <property type="match status" value="1"/>
</dbReference>
<evidence type="ECO:0000259" key="3">
    <source>
        <dbReference type="Pfam" id="PF07940"/>
    </source>
</evidence>
<proteinExistence type="predicted"/>
<feature type="domain" description="Heparinase II/III-like C-terminal" evidence="3">
    <location>
        <begin position="409"/>
        <end position="570"/>
    </location>
</feature>
<dbReference type="PANTHER" id="PTHR38045:SF1">
    <property type="entry name" value="HEPARINASE II_III-LIKE PROTEIN"/>
    <property type="match status" value="1"/>
</dbReference>
<dbReference type="Gene3D" id="2.70.98.70">
    <property type="match status" value="1"/>
</dbReference>
<comment type="caution">
    <text evidence="4">The sequence shown here is derived from an EMBL/GenBank/DDBJ whole genome shotgun (WGS) entry which is preliminary data.</text>
</comment>
<dbReference type="Gene3D" id="1.50.10.100">
    <property type="entry name" value="Chondroitin AC/alginate lyase"/>
    <property type="match status" value="1"/>
</dbReference>
<keyword evidence="2" id="KW-0732">Signal</keyword>
<dbReference type="SUPFAM" id="SSF48230">
    <property type="entry name" value="Chondroitin AC/alginate lyase"/>
    <property type="match status" value="1"/>
</dbReference>
<dbReference type="PANTHER" id="PTHR38045">
    <property type="entry name" value="CHROMOSOME 1, WHOLE GENOME SHOTGUN SEQUENCE"/>
    <property type="match status" value="1"/>
</dbReference>
<feature type="chain" id="PRO_5020638364" description="Heparinase II/III-like C-terminal domain-containing protein" evidence="2">
    <location>
        <begin position="25"/>
        <end position="632"/>
    </location>
</feature>
<evidence type="ECO:0000256" key="1">
    <source>
        <dbReference type="ARBA" id="ARBA00004196"/>
    </source>
</evidence>
<dbReference type="GO" id="GO:0016829">
    <property type="term" value="F:lyase activity"/>
    <property type="evidence" value="ECO:0007669"/>
    <property type="project" value="InterPro"/>
</dbReference>
<protein>
    <recommendedName>
        <fullName evidence="3">Heparinase II/III-like C-terminal domain-containing protein</fullName>
    </recommendedName>
</protein>
<dbReference type="Proteomes" id="UP000307244">
    <property type="component" value="Unassembled WGS sequence"/>
</dbReference>
<evidence type="ECO:0000313" key="4">
    <source>
        <dbReference type="EMBL" id="TKC07030.1"/>
    </source>
</evidence>
<feature type="signal peptide" evidence="2">
    <location>
        <begin position="1"/>
        <end position="24"/>
    </location>
</feature>